<dbReference type="GO" id="GO:0016020">
    <property type="term" value="C:membrane"/>
    <property type="evidence" value="ECO:0007669"/>
    <property type="project" value="UniProtKB-SubCell"/>
</dbReference>
<keyword evidence="2 6" id="KW-0812">Transmembrane</keyword>
<accession>A0A072NZY1</accession>
<dbReference type="Proteomes" id="UP000027920">
    <property type="component" value="Unassembled WGS sequence"/>
</dbReference>
<dbReference type="VEuPathDB" id="FungiDB:A1O9_10889"/>
<evidence type="ECO:0000259" key="7">
    <source>
        <dbReference type="Pfam" id="PF01284"/>
    </source>
</evidence>
<dbReference type="PANTHER" id="PTHR39608">
    <property type="entry name" value="INTEGRAL MEMBRANE PROTEIN (AFU_ORTHOLOGUE AFUA_5G08640)"/>
    <property type="match status" value="1"/>
</dbReference>
<gene>
    <name evidence="8" type="ORF">A1O9_10889</name>
</gene>
<comment type="subcellular location">
    <subcellularLocation>
        <location evidence="1">Membrane</location>
        <topology evidence="1">Multi-pass membrane protein</topology>
    </subcellularLocation>
</comment>
<evidence type="ECO:0000256" key="5">
    <source>
        <dbReference type="SAM" id="MobiDB-lite"/>
    </source>
</evidence>
<feature type="transmembrane region" description="Helical" evidence="6">
    <location>
        <begin position="91"/>
        <end position="110"/>
    </location>
</feature>
<evidence type="ECO:0000256" key="4">
    <source>
        <dbReference type="ARBA" id="ARBA00023136"/>
    </source>
</evidence>
<dbReference type="EMBL" id="AMGV01000015">
    <property type="protein sequence ID" value="KEF52982.1"/>
    <property type="molecule type" value="Genomic_DNA"/>
</dbReference>
<keyword evidence="4 6" id="KW-0472">Membrane</keyword>
<protein>
    <recommendedName>
        <fullName evidence="7">MARVEL domain-containing protein</fullName>
    </recommendedName>
</protein>
<evidence type="ECO:0000313" key="9">
    <source>
        <dbReference type="Proteomes" id="UP000027920"/>
    </source>
</evidence>
<dbReference type="PANTHER" id="PTHR39608:SF2">
    <property type="entry name" value="MARVEL DOMAIN-CONTAINING PROTEIN"/>
    <property type="match status" value="1"/>
</dbReference>
<evidence type="ECO:0000256" key="1">
    <source>
        <dbReference type="ARBA" id="ARBA00004141"/>
    </source>
</evidence>
<dbReference type="HOGENOM" id="CLU_099909_1_1_1"/>
<dbReference type="InterPro" id="IPR008253">
    <property type="entry name" value="Marvel"/>
</dbReference>
<dbReference type="AlphaFoldDB" id="A0A072NZY1"/>
<proteinExistence type="predicted"/>
<dbReference type="STRING" id="1182545.A0A072NZY1"/>
<feature type="domain" description="MARVEL" evidence="7">
    <location>
        <begin position="29"/>
        <end position="122"/>
    </location>
</feature>
<keyword evidence="3 6" id="KW-1133">Transmembrane helix</keyword>
<organism evidence="8 9">
    <name type="scientific">Exophiala aquamarina CBS 119918</name>
    <dbReference type="NCBI Taxonomy" id="1182545"/>
    <lineage>
        <taxon>Eukaryota</taxon>
        <taxon>Fungi</taxon>
        <taxon>Dikarya</taxon>
        <taxon>Ascomycota</taxon>
        <taxon>Pezizomycotina</taxon>
        <taxon>Eurotiomycetes</taxon>
        <taxon>Chaetothyriomycetidae</taxon>
        <taxon>Chaetothyriales</taxon>
        <taxon>Herpotrichiellaceae</taxon>
        <taxon>Exophiala</taxon>
    </lineage>
</organism>
<dbReference type="Pfam" id="PF01284">
    <property type="entry name" value="MARVEL"/>
    <property type="match status" value="1"/>
</dbReference>
<dbReference type="GeneID" id="25285791"/>
<reference evidence="8 9" key="1">
    <citation type="submission" date="2013-03" db="EMBL/GenBank/DDBJ databases">
        <title>The Genome Sequence of Exophiala aquamarina CBS 119918.</title>
        <authorList>
            <consortium name="The Broad Institute Genomics Platform"/>
            <person name="Cuomo C."/>
            <person name="de Hoog S."/>
            <person name="Gorbushina A."/>
            <person name="Walker B."/>
            <person name="Young S.K."/>
            <person name="Zeng Q."/>
            <person name="Gargeya S."/>
            <person name="Fitzgerald M."/>
            <person name="Haas B."/>
            <person name="Abouelleil A."/>
            <person name="Allen A.W."/>
            <person name="Alvarado L."/>
            <person name="Arachchi H.M."/>
            <person name="Berlin A.M."/>
            <person name="Chapman S.B."/>
            <person name="Gainer-Dewar J."/>
            <person name="Goldberg J."/>
            <person name="Griggs A."/>
            <person name="Gujja S."/>
            <person name="Hansen M."/>
            <person name="Howarth C."/>
            <person name="Imamovic A."/>
            <person name="Ireland A."/>
            <person name="Larimer J."/>
            <person name="McCowan C."/>
            <person name="Murphy C."/>
            <person name="Pearson M."/>
            <person name="Poon T.W."/>
            <person name="Priest M."/>
            <person name="Roberts A."/>
            <person name="Saif S."/>
            <person name="Shea T."/>
            <person name="Sisk P."/>
            <person name="Sykes S."/>
            <person name="Wortman J."/>
            <person name="Nusbaum C."/>
            <person name="Birren B."/>
        </authorList>
    </citation>
    <scope>NUCLEOTIDE SEQUENCE [LARGE SCALE GENOMIC DNA]</scope>
    <source>
        <strain evidence="8 9">CBS 119918</strain>
    </source>
</reference>
<dbReference type="RefSeq" id="XP_013255572.1">
    <property type="nucleotide sequence ID" value="XM_013400118.1"/>
</dbReference>
<evidence type="ECO:0000256" key="2">
    <source>
        <dbReference type="ARBA" id="ARBA00022692"/>
    </source>
</evidence>
<dbReference type="OrthoDB" id="20872at2759"/>
<feature type="transmembrane region" description="Helical" evidence="6">
    <location>
        <begin position="28"/>
        <end position="48"/>
    </location>
</feature>
<evidence type="ECO:0000313" key="8">
    <source>
        <dbReference type="EMBL" id="KEF52982.1"/>
    </source>
</evidence>
<feature type="region of interest" description="Disordered" evidence="5">
    <location>
        <begin position="1"/>
        <end position="20"/>
    </location>
</feature>
<comment type="caution">
    <text evidence="8">The sequence shown here is derived from an EMBL/GenBank/DDBJ whole genome shotgun (WGS) entry which is preliminary data.</text>
</comment>
<name>A0A072NZY1_9EURO</name>
<sequence length="143" mass="16365">MRFRSGFRFSDPEAPKASSTTSFSRPRILLFLLNFIKWSSACIVMAIASDFIHNYKRDGHTTFQEIIACTSIGFFLPTMPLAFYRRFTVHLIVLDYIYSHLWVTAFIFAAEDYNKSSCSKHSPGGLHSCTLKYALESWCIIAV</sequence>
<feature type="transmembrane region" description="Helical" evidence="6">
    <location>
        <begin position="63"/>
        <end position="84"/>
    </location>
</feature>
<keyword evidence="9" id="KW-1185">Reference proteome</keyword>
<evidence type="ECO:0000256" key="3">
    <source>
        <dbReference type="ARBA" id="ARBA00022989"/>
    </source>
</evidence>
<evidence type="ECO:0000256" key="6">
    <source>
        <dbReference type="SAM" id="Phobius"/>
    </source>
</evidence>